<dbReference type="InterPro" id="IPR022577">
    <property type="entry name" value="TBCD_C"/>
</dbReference>
<dbReference type="InterPro" id="IPR033162">
    <property type="entry name" value="TBCD"/>
</dbReference>
<gene>
    <name evidence="4" type="ORF">PANT_9d00167</name>
</gene>
<dbReference type="GO" id="GO:0000226">
    <property type="term" value="P:microtubule cytoskeleton organization"/>
    <property type="evidence" value="ECO:0007669"/>
    <property type="project" value="TreeGrafter"/>
</dbReference>
<dbReference type="Pfam" id="PF12612">
    <property type="entry name" value="TFCD_C"/>
    <property type="match status" value="1"/>
</dbReference>
<dbReference type="EMBL" id="DF196775">
    <property type="protein sequence ID" value="GAC73578.1"/>
    <property type="molecule type" value="Genomic_DNA"/>
</dbReference>
<sequence length="1179" mass="128272">MIDSAPPLVEEKELVRFERAQEYLSLLSQLVPSHATTSTLDPTSSPNKTKTQTQDEVLGALTAILDEYQDQAHLLDPYLHRMVSPPVEALQRHVRALSGSNAVASSDILPEDSIARLSKLVYAYTKVRGYKTIVHYFPHEVADLTPTLAFLEHLRDHADGDNAEAASTCWQVRYVCLLWLSLICMIPFDLAKFDSARQTAELSTASRIASVAQHFLASPGKERDAAAVVLGRLFQRTDVQRGSHFVAFLDSSAKALASEASNSFQATGILQALCQVVKTAEPGFIAEHFAPIQAIAESYAVPTSSLERNGLVAKFRTKLTGRLAVKLLRPRARRRANKLHVLGAGAEAAIHTVDDEEDESDVPEEIESFISVLIEALQHNDTVVRYSAAKGLARVCDRLPTSFLDQVVEAIISLFQINIPNLDAGTLDLSAVSEHTWQGTCMALAELARRGLLFANTLAEALPWMLRALLFDVRRGAHSVGANVRDAACYVIWALARSNDTQSIRPHAMELARRLLVVATLDRDVSIRRAASAAFQECVGRLALFPHGIDVIRMTDFYAVSVRRTAFLECAVSVAQFSEYRPFVVDHLVDVVTVHWDAVMRRLGAQALARIAVAHPESLLELTERLARRITTADTAVLHGTLLSLAETSAMSRTLTGHVDEAMRARAFALLDSVRPSAFRALGAASLVQAACQLIGAAHTVTLTTSPDETQTWEEVLNLALARPEESVHTAAADAIASLGSSVDLTAKIHSTIEAWPHLSVAQQQSNALLLGAVEYTAQAPFNAAIAHLIAIGRAGTKDAPNALHAGNIETRRNAADSLARAVLRLGDSFARVCTAATLRSVVRAMLAGLGDYTMDQRGDVGSWVRLSCIVGLRDVLVRLQTLQLDVDEWLGDAFHSVVAALWKQAAERIDHVRHTAGTSVLAIYRAYSSSLESKPHGYDVVQSTYGDLDEEVEEPKFREAKAAFPRIVHLLRVQAYRAPILEGLVVSVGSKTDLGERIIGPALVNLTSGPDYARTELLGDLFLLAKRCFGDNRVFVPALHTVNLVLEGGGSQPVAEQVVRLVRMATSGIQRIKSIPRLTASARLAINLLLAQPERQPGAGKMLLESVPLFLAHALPTVRTATAEHLYAILSSTLDLDSESVVDTWTQLESALLDTDWTTPPSTTTIDAVTRPLHELFA</sequence>
<dbReference type="Pfam" id="PF25767">
    <property type="entry name" value="ARM_TBCD_2nd"/>
    <property type="match status" value="1"/>
</dbReference>
<keyword evidence="1" id="KW-0143">Chaperone</keyword>
<dbReference type="OrthoDB" id="1735853at2759"/>
<evidence type="ECO:0000259" key="2">
    <source>
        <dbReference type="Pfam" id="PF12612"/>
    </source>
</evidence>
<dbReference type="SUPFAM" id="SSF48371">
    <property type="entry name" value="ARM repeat"/>
    <property type="match status" value="2"/>
</dbReference>
<dbReference type="Gene3D" id="1.25.10.10">
    <property type="entry name" value="Leucine-rich Repeat Variant"/>
    <property type="match status" value="1"/>
</dbReference>
<organism evidence="4 5">
    <name type="scientific">Pseudozyma antarctica (strain T-34)</name>
    <name type="common">Yeast</name>
    <name type="synonym">Candida antarctica</name>
    <dbReference type="NCBI Taxonomy" id="1151754"/>
    <lineage>
        <taxon>Eukaryota</taxon>
        <taxon>Fungi</taxon>
        <taxon>Dikarya</taxon>
        <taxon>Basidiomycota</taxon>
        <taxon>Ustilaginomycotina</taxon>
        <taxon>Ustilaginomycetes</taxon>
        <taxon>Ustilaginales</taxon>
        <taxon>Ustilaginaceae</taxon>
        <taxon>Moesziomyces</taxon>
    </lineage>
</organism>
<dbReference type="PANTHER" id="PTHR12658">
    <property type="entry name" value="BETA-TUBULIN COFACTOR D"/>
    <property type="match status" value="1"/>
</dbReference>
<dbReference type="GO" id="GO:0005096">
    <property type="term" value="F:GTPase activator activity"/>
    <property type="evidence" value="ECO:0007669"/>
    <property type="project" value="InterPro"/>
</dbReference>
<dbReference type="PANTHER" id="PTHR12658:SF0">
    <property type="entry name" value="TUBULIN-SPECIFIC CHAPERONE D"/>
    <property type="match status" value="1"/>
</dbReference>
<feature type="domain" description="Tubulin-folding cofactor D ARM repeats" evidence="3">
    <location>
        <begin position="350"/>
        <end position="549"/>
    </location>
</feature>
<dbReference type="InterPro" id="IPR058033">
    <property type="entry name" value="ARM_TBCD_2nd"/>
</dbReference>
<dbReference type="Proteomes" id="UP000011976">
    <property type="component" value="Unassembled WGS sequence"/>
</dbReference>
<dbReference type="STRING" id="1151754.M9MCJ5"/>
<dbReference type="GO" id="GO:0007023">
    <property type="term" value="P:post-chaperonin tubulin folding pathway"/>
    <property type="evidence" value="ECO:0007669"/>
    <property type="project" value="InterPro"/>
</dbReference>
<evidence type="ECO:0000256" key="1">
    <source>
        <dbReference type="ARBA" id="ARBA00023186"/>
    </source>
</evidence>
<dbReference type="InterPro" id="IPR016024">
    <property type="entry name" value="ARM-type_fold"/>
</dbReference>
<dbReference type="AlphaFoldDB" id="M9MCJ5"/>
<dbReference type="InterPro" id="IPR011989">
    <property type="entry name" value="ARM-like"/>
</dbReference>
<reference evidence="5" key="1">
    <citation type="journal article" date="2013" name="Genome Announc.">
        <title>Genome sequence of the basidiomycetous yeast Pseudozyma antarctica T-34, a producer of the glycolipid biosurfactants mannosylerythritol lipids.</title>
        <authorList>
            <person name="Morita T."/>
            <person name="Koike H."/>
            <person name="Koyama Y."/>
            <person name="Hagiwara H."/>
            <person name="Ito E."/>
            <person name="Fukuoka T."/>
            <person name="Imura T."/>
            <person name="Machida M."/>
            <person name="Kitamoto D."/>
        </authorList>
    </citation>
    <scope>NUCLEOTIDE SEQUENCE [LARGE SCALE GENOMIC DNA]</scope>
    <source>
        <strain evidence="5">T-34</strain>
    </source>
</reference>
<dbReference type="GO" id="GO:0048487">
    <property type="term" value="F:beta-tubulin binding"/>
    <property type="evidence" value="ECO:0007669"/>
    <property type="project" value="InterPro"/>
</dbReference>
<dbReference type="GO" id="GO:0007021">
    <property type="term" value="P:tubulin complex assembly"/>
    <property type="evidence" value="ECO:0007669"/>
    <property type="project" value="InterPro"/>
</dbReference>
<evidence type="ECO:0000313" key="4">
    <source>
        <dbReference type="EMBL" id="GAC73578.1"/>
    </source>
</evidence>
<name>M9MCJ5_PSEA3</name>
<protein>
    <submittedName>
        <fullName evidence="4">Beta-tubulin folding cofactor D</fullName>
    </submittedName>
</protein>
<evidence type="ECO:0000313" key="5">
    <source>
        <dbReference type="Proteomes" id="UP000011976"/>
    </source>
</evidence>
<accession>M9MCJ5</accession>
<dbReference type="Pfam" id="PF23579">
    <property type="entry name" value="ARM_TBCD"/>
    <property type="match status" value="1"/>
</dbReference>
<evidence type="ECO:0000259" key="3">
    <source>
        <dbReference type="Pfam" id="PF25767"/>
    </source>
</evidence>
<feature type="domain" description="Tubulin-folding cofactor D C-terminal" evidence="2">
    <location>
        <begin position="896"/>
        <end position="1078"/>
    </location>
</feature>
<proteinExistence type="predicted"/>